<accession>A0AAX6GJD8</accession>
<reference evidence="1" key="1">
    <citation type="journal article" date="2023" name="GigaByte">
        <title>Genome assembly of the bearded iris, Iris pallida Lam.</title>
        <authorList>
            <person name="Bruccoleri R.E."/>
            <person name="Oakeley E.J."/>
            <person name="Faust A.M.E."/>
            <person name="Altorfer M."/>
            <person name="Dessus-Babus S."/>
            <person name="Burckhardt D."/>
            <person name="Oertli M."/>
            <person name="Naumann U."/>
            <person name="Petersen F."/>
            <person name="Wong J."/>
        </authorList>
    </citation>
    <scope>NUCLEOTIDE SEQUENCE</scope>
    <source>
        <strain evidence="1">GSM-AAB239-AS_SAM_17_03QT</strain>
    </source>
</reference>
<organism evidence="1 2">
    <name type="scientific">Iris pallida</name>
    <name type="common">Sweet iris</name>
    <dbReference type="NCBI Taxonomy" id="29817"/>
    <lineage>
        <taxon>Eukaryota</taxon>
        <taxon>Viridiplantae</taxon>
        <taxon>Streptophyta</taxon>
        <taxon>Embryophyta</taxon>
        <taxon>Tracheophyta</taxon>
        <taxon>Spermatophyta</taxon>
        <taxon>Magnoliopsida</taxon>
        <taxon>Liliopsida</taxon>
        <taxon>Asparagales</taxon>
        <taxon>Iridaceae</taxon>
        <taxon>Iridoideae</taxon>
        <taxon>Irideae</taxon>
        <taxon>Iris</taxon>
    </lineage>
</organism>
<reference evidence="1" key="2">
    <citation type="submission" date="2023-04" db="EMBL/GenBank/DDBJ databases">
        <authorList>
            <person name="Bruccoleri R.E."/>
            <person name="Oakeley E.J."/>
            <person name="Faust A.-M."/>
            <person name="Dessus-Babus S."/>
            <person name="Altorfer M."/>
            <person name="Burckhardt D."/>
            <person name="Oertli M."/>
            <person name="Naumann U."/>
            <person name="Petersen F."/>
            <person name="Wong J."/>
        </authorList>
    </citation>
    <scope>NUCLEOTIDE SEQUENCE</scope>
    <source>
        <strain evidence="1">GSM-AAB239-AS_SAM_17_03QT</strain>
        <tissue evidence="1">Leaf</tissue>
    </source>
</reference>
<proteinExistence type="predicted"/>
<sequence>MIFVPQKAVKGQALADFLAAHPSSESTRIDEEIPDEVANSNVDSHDTVWQMFFDGASIMGPKGNIVAGVGVVLISPSGLVINRAYSFTESCSNNGLPYDSLYSSFL</sequence>
<dbReference type="EMBL" id="JANAVB010018994">
    <property type="protein sequence ID" value="KAJ6828814.1"/>
    <property type="molecule type" value="Genomic_DNA"/>
</dbReference>
<dbReference type="Proteomes" id="UP001140949">
    <property type="component" value="Unassembled WGS sequence"/>
</dbReference>
<protein>
    <submittedName>
        <fullName evidence="1">Uncharacterized protein</fullName>
    </submittedName>
</protein>
<dbReference type="AlphaFoldDB" id="A0AAX6GJD8"/>
<dbReference type="PANTHER" id="PTHR48475">
    <property type="entry name" value="RIBONUCLEASE H"/>
    <property type="match status" value="1"/>
</dbReference>
<comment type="caution">
    <text evidence="1">The sequence shown here is derived from an EMBL/GenBank/DDBJ whole genome shotgun (WGS) entry which is preliminary data.</text>
</comment>
<dbReference type="PANTHER" id="PTHR48475:SF1">
    <property type="entry name" value="RNASE H TYPE-1 DOMAIN-CONTAINING PROTEIN"/>
    <property type="match status" value="1"/>
</dbReference>
<name>A0AAX6GJD8_IRIPA</name>
<evidence type="ECO:0000313" key="2">
    <source>
        <dbReference type="Proteomes" id="UP001140949"/>
    </source>
</evidence>
<keyword evidence="2" id="KW-1185">Reference proteome</keyword>
<gene>
    <name evidence="1" type="ORF">M6B38_361375</name>
</gene>
<evidence type="ECO:0000313" key="1">
    <source>
        <dbReference type="EMBL" id="KAJ6828814.1"/>
    </source>
</evidence>